<evidence type="ECO:0000313" key="2">
    <source>
        <dbReference type="EMBL" id="RCN48929.1"/>
    </source>
</evidence>
<feature type="transmembrane region" description="Helical" evidence="1">
    <location>
        <begin position="83"/>
        <end position="102"/>
    </location>
</feature>
<keyword evidence="1" id="KW-0472">Membrane</keyword>
<dbReference type="Pfam" id="PF01080">
    <property type="entry name" value="Presenilin"/>
    <property type="match status" value="1"/>
</dbReference>
<comment type="caution">
    <text evidence="2">The sequence shown here is derived from an EMBL/GenBank/DDBJ whole genome shotgun (WGS) entry which is preliminary data.</text>
</comment>
<sequence>MVKVFVPVSICMTIVILCTRNVEVYQKDIILKTPYVIFYDPKAETSTKLWHSAANAGVLLCVVVVATFGVLALFYFKCYRCLTCFFMFATFMLVTVMTALQYQ</sequence>
<gene>
    <name evidence="2" type="ORF">ANCCAN_05038</name>
</gene>
<keyword evidence="3" id="KW-1185">Reference proteome</keyword>
<dbReference type="STRING" id="29170.A0A368H002"/>
<dbReference type="GO" id="GO:0007219">
    <property type="term" value="P:Notch signaling pathway"/>
    <property type="evidence" value="ECO:0007669"/>
    <property type="project" value="TreeGrafter"/>
</dbReference>
<dbReference type="PANTHER" id="PTHR10202:SF13">
    <property type="entry name" value="PRESENILIN HOMOLOG"/>
    <property type="match status" value="1"/>
</dbReference>
<dbReference type="GO" id="GO:0055074">
    <property type="term" value="P:calcium ion homeostasis"/>
    <property type="evidence" value="ECO:0007669"/>
    <property type="project" value="TreeGrafter"/>
</dbReference>
<accession>A0A368H002</accession>
<proteinExistence type="predicted"/>
<protein>
    <submittedName>
        <fullName evidence="2">Uncharacterized protein</fullName>
    </submittedName>
</protein>
<dbReference type="AlphaFoldDB" id="A0A368H002"/>
<dbReference type="GO" id="GO:0034205">
    <property type="term" value="P:amyloid-beta formation"/>
    <property type="evidence" value="ECO:0007669"/>
    <property type="project" value="TreeGrafter"/>
</dbReference>
<name>A0A368H002_ANCCA</name>
<organism evidence="2 3">
    <name type="scientific">Ancylostoma caninum</name>
    <name type="common">Dog hookworm</name>
    <dbReference type="NCBI Taxonomy" id="29170"/>
    <lineage>
        <taxon>Eukaryota</taxon>
        <taxon>Metazoa</taxon>
        <taxon>Ecdysozoa</taxon>
        <taxon>Nematoda</taxon>
        <taxon>Chromadorea</taxon>
        <taxon>Rhabditida</taxon>
        <taxon>Rhabditina</taxon>
        <taxon>Rhabditomorpha</taxon>
        <taxon>Strongyloidea</taxon>
        <taxon>Ancylostomatidae</taxon>
        <taxon>Ancylostomatinae</taxon>
        <taxon>Ancylostoma</taxon>
    </lineage>
</organism>
<dbReference type="OrthoDB" id="20287at2759"/>
<dbReference type="Proteomes" id="UP000252519">
    <property type="component" value="Unassembled WGS sequence"/>
</dbReference>
<feature type="transmembrane region" description="Helical" evidence="1">
    <location>
        <begin position="56"/>
        <end position="76"/>
    </location>
</feature>
<keyword evidence="1" id="KW-0812">Transmembrane</keyword>
<evidence type="ECO:0000256" key="1">
    <source>
        <dbReference type="SAM" id="Phobius"/>
    </source>
</evidence>
<keyword evidence="1" id="KW-1133">Transmembrane helix</keyword>
<evidence type="ECO:0000313" key="3">
    <source>
        <dbReference type="Proteomes" id="UP000252519"/>
    </source>
</evidence>
<dbReference type="GO" id="GO:0042500">
    <property type="term" value="F:aspartic endopeptidase activity, intramembrane cleaving"/>
    <property type="evidence" value="ECO:0007669"/>
    <property type="project" value="InterPro"/>
</dbReference>
<dbReference type="InterPro" id="IPR001108">
    <property type="entry name" value="Peptidase_A22A"/>
</dbReference>
<dbReference type="PANTHER" id="PTHR10202">
    <property type="entry name" value="PRESENILIN"/>
    <property type="match status" value="1"/>
</dbReference>
<dbReference type="GO" id="GO:0016485">
    <property type="term" value="P:protein processing"/>
    <property type="evidence" value="ECO:0007669"/>
    <property type="project" value="InterPro"/>
</dbReference>
<reference evidence="2 3" key="1">
    <citation type="submission" date="2014-10" db="EMBL/GenBank/DDBJ databases">
        <title>Draft genome of the hookworm Ancylostoma caninum.</title>
        <authorList>
            <person name="Mitreva M."/>
        </authorList>
    </citation>
    <scope>NUCLEOTIDE SEQUENCE [LARGE SCALE GENOMIC DNA]</scope>
    <source>
        <strain evidence="2 3">Baltimore</strain>
    </source>
</reference>
<dbReference type="GO" id="GO:0006509">
    <property type="term" value="P:membrane protein ectodomain proteolysis"/>
    <property type="evidence" value="ECO:0007669"/>
    <property type="project" value="TreeGrafter"/>
</dbReference>
<dbReference type="GO" id="GO:0070765">
    <property type="term" value="C:gamma-secretase complex"/>
    <property type="evidence" value="ECO:0007669"/>
    <property type="project" value="TreeGrafter"/>
</dbReference>
<dbReference type="EMBL" id="JOJR01000041">
    <property type="protein sequence ID" value="RCN48929.1"/>
    <property type="molecule type" value="Genomic_DNA"/>
</dbReference>